<comment type="caution">
    <text evidence="1">The sequence shown here is derived from an EMBL/GenBank/DDBJ whole genome shotgun (WGS) entry which is preliminary data.</text>
</comment>
<evidence type="ECO:0000313" key="1">
    <source>
        <dbReference type="EMBL" id="KAJ2897819.1"/>
    </source>
</evidence>
<protein>
    <submittedName>
        <fullName evidence="1">Uncharacterized protein</fullName>
    </submittedName>
</protein>
<proteinExistence type="predicted"/>
<sequence>MSFNGIRVGVEACGAVADGDGFVLGEMERCEADFAVLAVTQAAQAAVDRGYFLLSEVVTKTSQHAYCVLGRASEWGDSALLGMELQLATYVGLKRVLAPELSAASDVASYARTLLALVSGSGVQVVVRVKAGAGAWQRWNRVRVLCGHHARLQVALELGFDACDLSQWRAEPVQLVVLPTDAFIPNASGFPVLRRDHQAEIKRWMDHAVAYVVRQSAEDVDMVGHVRYLRFLADTLEEPDSAAAASAEYRDVLQAPLQPLMDHLESAVYETFEMDLPKYDHYEEAMLRAMQASPKPELVLMVVGAGRGPLVTRALRAARQAERLVHVIAIEKNPSALVELQRRNACDWAHQVTLVRADMRGWVPTQRADVLVSELLGSFGDNELSPECLDAACHVLLAADGVCIPQSYAAYVAPLSSTLLHARAQAYGARHGLETPYVVNIHAARVLAEPQRVWSFSHDQISRDQITPGSQLRNQRSAAVEFEMQAPSLVHGLAGYFDAVLYGDVELSIRPDTHTEDMHSWFPMYFPLKVG</sequence>
<dbReference type="Proteomes" id="UP001139981">
    <property type="component" value="Unassembled WGS sequence"/>
</dbReference>
<reference evidence="1" key="1">
    <citation type="submission" date="2022-07" db="EMBL/GenBank/DDBJ databases">
        <title>Phylogenomic reconstructions and comparative analyses of Kickxellomycotina fungi.</title>
        <authorList>
            <person name="Reynolds N.K."/>
            <person name="Stajich J.E."/>
            <person name="Barry K."/>
            <person name="Grigoriev I.V."/>
            <person name="Crous P."/>
            <person name="Smith M.E."/>
        </authorList>
    </citation>
    <scope>NUCLEOTIDE SEQUENCE</scope>
    <source>
        <strain evidence="1">CBS 190363</strain>
    </source>
</reference>
<dbReference type="EMBL" id="JANBVB010000093">
    <property type="protein sequence ID" value="KAJ2897819.1"/>
    <property type="molecule type" value="Genomic_DNA"/>
</dbReference>
<organism evidence="1 2">
    <name type="scientific">Coemansia aciculifera</name>
    <dbReference type="NCBI Taxonomy" id="417176"/>
    <lineage>
        <taxon>Eukaryota</taxon>
        <taxon>Fungi</taxon>
        <taxon>Fungi incertae sedis</taxon>
        <taxon>Zoopagomycota</taxon>
        <taxon>Kickxellomycotina</taxon>
        <taxon>Kickxellomycetes</taxon>
        <taxon>Kickxellales</taxon>
        <taxon>Kickxellaceae</taxon>
        <taxon>Coemansia</taxon>
    </lineage>
</organism>
<gene>
    <name evidence="1" type="ORF">IWW38_001598</name>
</gene>
<accession>A0ACC1M6M4</accession>
<evidence type="ECO:0000313" key="2">
    <source>
        <dbReference type="Proteomes" id="UP001139981"/>
    </source>
</evidence>
<keyword evidence="2" id="KW-1185">Reference proteome</keyword>
<name>A0ACC1M6M4_9FUNG</name>